<evidence type="ECO:0000313" key="4">
    <source>
        <dbReference type="Proteomes" id="UP000649573"/>
    </source>
</evidence>
<organism evidence="3 4">
    <name type="scientific">Lentzea flava</name>
    <dbReference type="NCBI Taxonomy" id="103732"/>
    <lineage>
        <taxon>Bacteria</taxon>
        <taxon>Bacillati</taxon>
        <taxon>Actinomycetota</taxon>
        <taxon>Actinomycetes</taxon>
        <taxon>Pseudonocardiales</taxon>
        <taxon>Pseudonocardiaceae</taxon>
        <taxon>Lentzea</taxon>
    </lineage>
</organism>
<evidence type="ECO:0000313" key="3">
    <source>
        <dbReference type="EMBL" id="GGU47015.1"/>
    </source>
</evidence>
<comment type="caution">
    <text evidence="3">The sequence shown here is derived from an EMBL/GenBank/DDBJ whole genome shotgun (WGS) entry which is preliminary data.</text>
</comment>
<proteinExistence type="predicted"/>
<dbReference type="EMBL" id="BMRE01000019">
    <property type="protein sequence ID" value="GGU47015.1"/>
    <property type="molecule type" value="Genomic_DNA"/>
</dbReference>
<evidence type="ECO:0000256" key="1">
    <source>
        <dbReference type="SAM" id="MobiDB-lite"/>
    </source>
</evidence>
<dbReference type="Proteomes" id="UP000649573">
    <property type="component" value="Unassembled WGS sequence"/>
</dbReference>
<feature type="region of interest" description="Disordered" evidence="1">
    <location>
        <begin position="34"/>
        <end position="53"/>
    </location>
</feature>
<feature type="chain" id="PRO_5046967599" description="DUF3558 domain-containing protein" evidence="2">
    <location>
        <begin position="29"/>
        <end position="217"/>
    </location>
</feature>
<reference evidence="4" key="1">
    <citation type="journal article" date="2019" name="Int. J. Syst. Evol. Microbiol.">
        <title>The Global Catalogue of Microorganisms (GCM) 10K type strain sequencing project: providing services to taxonomists for standard genome sequencing and annotation.</title>
        <authorList>
            <consortium name="The Broad Institute Genomics Platform"/>
            <consortium name="The Broad Institute Genome Sequencing Center for Infectious Disease"/>
            <person name="Wu L."/>
            <person name="Ma J."/>
        </authorList>
    </citation>
    <scope>NUCLEOTIDE SEQUENCE [LARGE SCALE GENOMIC DNA]</scope>
    <source>
        <strain evidence="4">JCM 3296</strain>
    </source>
</reference>
<name>A0ABQ2UQP7_9PSEU</name>
<sequence>MEGAGVAVNRSAGIVGVAVLALSAAACAGGDAVSGRPEGISITPPTSATSPAPARAKYTALPTCRQVTQRVPGLPPFRSGNEDPSVSDMLTGCEFQRIPDWPRVNLKVSAWRDEKSDISGPAGPGRGALKAREVYDVTSKPGADPADDGAADDVTVGEKAKWLTPKDRDSCTLMILDVNAVLILDNKPADKPAPRSEECRGPLRELAKSFYGAVQTP</sequence>
<keyword evidence="2" id="KW-0732">Signal</keyword>
<keyword evidence="4" id="KW-1185">Reference proteome</keyword>
<evidence type="ECO:0000256" key="2">
    <source>
        <dbReference type="SAM" id="SignalP"/>
    </source>
</evidence>
<evidence type="ECO:0008006" key="5">
    <source>
        <dbReference type="Google" id="ProtNLM"/>
    </source>
</evidence>
<feature type="signal peptide" evidence="2">
    <location>
        <begin position="1"/>
        <end position="28"/>
    </location>
</feature>
<protein>
    <recommendedName>
        <fullName evidence="5">DUF3558 domain-containing protein</fullName>
    </recommendedName>
</protein>
<accession>A0ABQ2UQP7</accession>
<gene>
    <name evidence="3" type="ORF">GCM10010178_44380</name>
</gene>